<dbReference type="Proteomes" id="UP000408482">
    <property type="component" value="Unassembled WGS sequence"/>
</dbReference>
<dbReference type="PANTHER" id="PTHR33121">
    <property type="entry name" value="CYCLIC DI-GMP PHOSPHODIESTERASE PDEF"/>
    <property type="match status" value="1"/>
</dbReference>
<dbReference type="Pfam" id="PF00563">
    <property type="entry name" value="EAL"/>
    <property type="match status" value="1"/>
</dbReference>
<evidence type="ECO:0000313" key="3">
    <source>
        <dbReference type="Proteomes" id="UP000408482"/>
    </source>
</evidence>
<keyword evidence="3" id="KW-1185">Reference proteome</keyword>
<reference evidence="2 3" key="1">
    <citation type="submission" date="2019-07" db="EMBL/GenBank/DDBJ databases">
        <authorList>
            <person name="Hibberd C M."/>
            <person name="Gehrig L. J."/>
            <person name="Chang H.-W."/>
            <person name="Venkatesh S."/>
        </authorList>
    </citation>
    <scope>NUCLEOTIDE SEQUENCE [LARGE SCALE GENOMIC DNA]</scope>
    <source>
        <strain evidence="2">Blautia_luti_SSTS_Bg7063</strain>
    </source>
</reference>
<organism evidence="2 3">
    <name type="scientific">Blautia luti</name>
    <dbReference type="NCBI Taxonomy" id="89014"/>
    <lineage>
        <taxon>Bacteria</taxon>
        <taxon>Bacillati</taxon>
        <taxon>Bacillota</taxon>
        <taxon>Clostridia</taxon>
        <taxon>Lachnospirales</taxon>
        <taxon>Lachnospiraceae</taxon>
        <taxon>Blautia</taxon>
    </lineage>
</organism>
<accession>A0A564W585</accession>
<protein>
    <submittedName>
        <fullName evidence="2">Putative membrane protein YjcC</fullName>
    </submittedName>
</protein>
<dbReference type="PROSITE" id="PS50883">
    <property type="entry name" value="EAL"/>
    <property type="match status" value="1"/>
</dbReference>
<dbReference type="PANTHER" id="PTHR33121:SF70">
    <property type="entry name" value="SIGNALING PROTEIN YKOW"/>
    <property type="match status" value="1"/>
</dbReference>
<dbReference type="InterPro" id="IPR050706">
    <property type="entry name" value="Cyclic-di-GMP_PDE-like"/>
</dbReference>
<proteinExistence type="predicted"/>
<sequence length="94" mass="10842">MTSLNQLPFDTLKLDKSLIDYIENFRGQQVIRHTISLAHSLGMKVLAEGVEKAKQVEILRSLSCDEIQGFYYARPLPWENFETKVIRAKEACKK</sequence>
<dbReference type="RefSeq" id="WP_144094140.1">
    <property type="nucleotide sequence ID" value="NZ_CABHMX010000002.1"/>
</dbReference>
<dbReference type="CDD" id="cd01948">
    <property type="entry name" value="EAL"/>
    <property type="match status" value="1"/>
</dbReference>
<dbReference type="GO" id="GO:0071111">
    <property type="term" value="F:cyclic-guanylate-specific phosphodiesterase activity"/>
    <property type="evidence" value="ECO:0007669"/>
    <property type="project" value="InterPro"/>
</dbReference>
<dbReference type="AlphaFoldDB" id="A0A564W585"/>
<evidence type="ECO:0000259" key="1">
    <source>
        <dbReference type="PROSITE" id="PS50883"/>
    </source>
</evidence>
<dbReference type="InterPro" id="IPR035919">
    <property type="entry name" value="EAL_sf"/>
</dbReference>
<dbReference type="InterPro" id="IPR001633">
    <property type="entry name" value="EAL_dom"/>
</dbReference>
<dbReference type="EMBL" id="CABHNW010000126">
    <property type="protein sequence ID" value="VUX39567.1"/>
    <property type="molecule type" value="Genomic_DNA"/>
</dbReference>
<name>A0A564W585_9FIRM</name>
<evidence type="ECO:0000313" key="2">
    <source>
        <dbReference type="EMBL" id="VUX39567.1"/>
    </source>
</evidence>
<gene>
    <name evidence="2" type="primary">yjcC</name>
    <name evidence="2" type="ORF">RSSSTS7063_00161</name>
</gene>
<dbReference type="Gene3D" id="3.20.20.450">
    <property type="entry name" value="EAL domain"/>
    <property type="match status" value="1"/>
</dbReference>
<feature type="domain" description="EAL" evidence="1">
    <location>
        <begin position="1"/>
        <end position="89"/>
    </location>
</feature>
<dbReference type="SUPFAM" id="SSF141868">
    <property type="entry name" value="EAL domain-like"/>
    <property type="match status" value="1"/>
</dbReference>